<proteinExistence type="predicted"/>
<dbReference type="Proteomes" id="UP000182658">
    <property type="component" value="Unassembled WGS sequence"/>
</dbReference>
<dbReference type="InParanoid" id="A0A1J7J1S0"/>
<evidence type="ECO:0000256" key="1">
    <source>
        <dbReference type="SAM" id="MobiDB-lite"/>
    </source>
</evidence>
<dbReference type="OrthoDB" id="5240769at2759"/>
<dbReference type="AlphaFoldDB" id="A0A1J7J1S0"/>
<name>A0A1J7J1S0_9PEZI</name>
<feature type="region of interest" description="Disordered" evidence="1">
    <location>
        <begin position="184"/>
        <end position="238"/>
    </location>
</feature>
<evidence type="ECO:0000313" key="3">
    <source>
        <dbReference type="Proteomes" id="UP000182658"/>
    </source>
</evidence>
<organism evidence="2 3">
    <name type="scientific">Coniochaeta ligniaria NRRL 30616</name>
    <dbReference type="NCBI Taxonomy" id="1408157"/>
    <lineage>
        <taxon>Eukaryota</taxon>
        <taxon>Fungi</taxon>
        <taxon>Dikarya</taxon>
        <taxon>Ascomycota</taxon>
        <taxon>Pezizomycotina</taxon>
        <taxon>Sordariomycetes</taxon>
        <taxon>Sordariomycetidae</taxon>
        <taxon>Coniochaetales</taxon>
        <taxon>Coniochaetaceae</taxon>
        <taxon>Coniochaeta</taxon>
    </lineage>
</organism>
<gene>
    <name evidence="2" type="ORF">CONLIGDRAFT_110244</name>
</gene>
<protein>
    <submittedName>
        <fullName evidence="2">Uncharacterized protein</fullName>
    </submittedName>
</protein>
<reference evidence="2 3" key="1">
    <citation type="submission" date="2016-10" db="EMBL/GenBank/DDBJ databases">
        <title>Draft genome sequence of Coniochaeta ligniaria NRRL30616, a lignocellulolytic fungus for bioabatement of inhibitors in plant biomass hydrolysates.</title>
        <authorList>
            <consortium name="DOE Joint Genome Institute"/>
            <person name="Jimenez D.J."/>
            <person name="Hector R.E."/>
            <person name="Riley R."/>
            <person name="Sun H."/>
            <person name="Grigoriev I.V."/>
            <person name="Van Elsas J.D."/>
            <person name="Nichols N.N."/>
        </authorList>
    </citation>
    <scope>NUCLEOTIDE SEQUENCE [LARGE SCALE GENOMIC DNA]</scope>
    <source>
        <strain evidence="2 3">NRRL 30616</strain>
    </source>
</reference>
<accession>A0A1J7J1S0</accession>
<keyword evidence="3" id="KW-1185">Reference proteome</keyword>
<sequence>MFYRHDQSLTASALNIDEVYSVVPSSPSAFVVDLVPHAPVRFMNDVRDTPIDELNLPTASSCSSNPSVALPLERYRRDSQRHERLAVSVALGRACDLAVANEAPVFWRSSAPSPSSGRGLELSIDHHGDNTRHGTVDDAITTQSVVDPDEHDAQSLLRTYSLERWFGSHMEKTQELAVELQQTAARPQRPMPVSHQVPKFTSGTRPTGGEADHNSPTQSSIILDPMEPDPTTETMKNKDTDESIEEFLLRNHKLLVPAPHLLLTATKPDHPCHRCVLTPRSLDISPAVPVTSTRAAPGTFMAATGTFVGERGRAKKTMHKAAQAGPRQRNRWISNLQWPSVGTSIECVKVAALFLWQVLLTVLACGVHVRAGAGSFFFSSGIDIEVHLIGICCHGGCLFPLCHSPTTCTLMPVLLWFRLRS</sequence>
<evidence type="ECO:0000313" key="2">
    <source>
        <dbReference type="EMBL" id="OIW23800.1"/>
    </source>
</evidence>
<dbReference type="EMBL" id="KV875105">
    <property type="protein sequence ID" value="OIW23800.1"/>
    <property type="molecule type" value="Genomic_DNA"/>
</dbReference>